<dbReference type="Proteomes" id="UP000198885">
    <property type="component" value="Unassembled WGS sequence"/>
</dbReference>
<feature type="region of interest" description="Disordered" evidence="1">
    <location>
        <begin position="49"/>
        <end position="99"/>
    </location>
</feature>
<dbReference type="OrthoDB" id="7872359at2"/>
<evidence type="ECO:0000256" key="1">
    <source>
        <dbReference type="SAM" id="MobiDB-lite"/>
    </source>
</evidence>
<reference evidence="2 3" key="1">
    <citation type="submission" date="2016-10" db="EMBL/GenBank/DDBJ databases">
        <authorList>
            <person name="de Groot N.N."/>
        </authorList>
    </citation>
    <scope>NUCLEOTIDE SEQUENCE [LARGE SCALE GENOMIC DNA]</scope>
    <source>
        <strain evidence="2 3">DSM 23042</strain>
    </source>
</reference>
<evidence type="ECO:0000313" key="2">
    <source>
        <dbReference type="EMBL" id="SER58864.1"/>
    </source>
</evidence>
<evidence type="ECO:0000313" key="3">
    <source>
        <dbReference type="Proteomes" id="UP000198885"/>
    </source>
</evidence>
<dbReference type="EMBL" id="FOGU01000001">
    <property type="protein sequence ID" value="SER58864.1"/>
    <property type="molecule type" value="Genomic_DNA"/>
</dbReference>
<dbReference type="PROSITE" id="PS51257">
    <property type="entry name" value="PROKAR_LIPOPROTEIN"/>
    <property type="match status" value="1"/>
</dbReference>
<feature type="compositionally biased region" description="Low complexity" evidence="1">
    <location>
        <begin position="52"/>
        <end position="66"/>
    </location>
</feature>
<accession>A0A1H9QEH3</accession>
<dbReference type="AlphaFoldDB" id="A0A1H9QEH3"/>
<gene>
    <name evidence="2" type="ORF">SAMN04490244_101596</name>
</gene>
<sequence>MRATLLACCLAAAGCTQFPELDGVESPAAVQADYPALSPLGGILQRAETGRLTDPAATDDLAARGAALRRRTVPERRADPDLTDRATRLRDRADALRAP</sequence>
<dbReference type="RefSeq" id="WP_092688047.1">
    <property type="nucleotide sequence ID" value="NZ_CBDDGO010000004.1"/>
</dbReference>
<name>A0A1H9QEH3_9RHOB</name>
<protein>
    <submittedName>
        <fullName evidence="2">Uncharacterized protein</fullName>
    </submittedName>
</protein>
<keyword evidence="3" id="KW-1185">Reference proteome</keyword>
<dbReference type="STRING" id="641238.SAMN04490244_101596"/>
<proteinExistence type="predicted"/>
<organism evidence="2 3">
    <name type="scientific">Tranquillimonas rosea</name>
    <dbReference type="NCBI Taxonomy" id="641238"/>
    <lineage>
        <taxon>Bacteria</taxon>
        <taxon>Pseudomonadati</taxon>
        <taxon>Pseudomonadota</taxon>
        <taxon>Alphaproteobacteria</taxon>
        <taxon>Rhodobacterales</taxon>
        <taxon>Roseobacteraceae</taxon>
        <taxon>Tranquillimonas</taxon>
    </lineage>
</organism>
<feature type="compositionally biased region" description="Basic and acidic residues" evidence="1">
    <location>
        <begin position="72"/>
        <end position="99"/>
    </location>
</feature>